<keyword evidence="1" id="KW-0227">DNA damage</keyword>
<feature type="region of interest" description="Disordered" evidence="4">
    <location>
        <begin position="1"/>
        <end position="117"/>
    </location>
</feature>
<feature type="compositionally biased region" description="Basic and acidic residues" evidence="4">
    <location>
        <begin position="334"/>
        <end position="349"/>
    </location>
</feature>
<dbReference type="GO" id="GO:0008263">
    <property type="term" value="F:pyrimidine-specific mismatch base pair DNA N-glycosylase activity"/>
    <property type="evidence" value="ECO:0007669"/>
    <property type="project" value="TreeGrafter"/>
</dbReference>
<name>A0AAF1BLA8_9TREE</name>
<dbReference type="Proteomes" id="UP000827549">
    <property type="component" value="Chromosome 6"/>
</dbReference>
<dbReference type="EMBL" id="CP086719">
    <property type="protein sequence ID" value="WOO84882.1"/>
    <property type="molecule type" value="Genomic_DNA"/>
</dbReference>
<accession>A0AAF1BLA8</accession>
<reference evidence="6" key="1">
    <citation type="submission" date="2023-10" db="EMBL/GenBank/DDBJ databases">
        <authorList>
            <person name="Noh H."/>
        </authorList>
    </citation>
    <scope>NUCLEOTIDE SEQUENCE</scope>
    <source>
        <strain evidence="6">DUCC4014</strain>
    </source>
</reference>
<feature type="compositionally biased region" description="Acidic residues" evidence="4">
    <location>
        <begin position="282"/>
        <end position="302"/>
    </location>
</feature>
<dbReference type="GeneID" id="87811559"/>
<dbReference type="InterPro" id="IPR036895">
    <property type="entry name" value="Uracil-DNA_glycosylase-like_sf"/>
</dbReference>
<evidence type="ECO:0000313" key="7">
    <source>
        <dbReference type="Proteomes" id="UP000827549"/>
    </source>
</evidence>
<dbReference type="SUPFAM" id="SSF52141">
    <property type="entry name" value="Uracil-DNA glycosylase-like"/>
    <property type="match status" value="1"/>
</dbReference>
<keyword evidence="7" id="KW-1185">Reference proteome</keyword>
<evidence type="ECO:0000256" key="2">
    <source>
        <dbReference type="ARBA" id="ARBA00022801"/>
    </source>
</evidence>
<evidence type="ECO:0000259" key="5">
    <source>
        <dbReference type="Pfam" id="PF03167"/>
    </source>
</evidence>
<evidence type="ECO:0000256" key="3">
    <source>
        <dbReference type="ARBA" id="ARBA00023204"/>
    </source>
</evidence>
<dbReference type="PANTHER" id="PTHR12159:SF9">
    <property type="entry name" value="G_T MISMATCH-SPECIFIC THYMINE DNA GLYCOSYLASE"/>
    <property type="match status" value="1"/>
</dbReference>
<dbReference type="GO" id="GO:0006285">
    <property type="term" value="P:base-excision repair, AP site formation"/>
    <property type="evidence" value="ECO:0007669"/>
    <property type="project" value="InterPro"/>
</dbReference>
<dbReference type="PANTHER" id="PTHR12159">
    <property type="entry name" value="G/T AND G/U MISMATCH-SPECIFIC DNA GLYCOSYLASE"/>
    <property type="match status" value="1"/>
</dbReference>
<evidence type="ECO:0000313" key="6">
    <source>
        <dbReference type="EMBL" id="WOO84882.1"/>
    </source>
</evidence>
<protein>
    <submittedName>
        <fullName evidence="6">G/U mismatch-specific DNA glycosylase</fullName>
    </submittedName>
</protein>
<feature type="domain" description="Uracil-DNA glycosylase-like" evidence="5">
    <location>
        <begin position="127"/>
        <end position="240"/>
    </location>
</feature>
<feature type="region of interest" description="Disordered" evidence="4">
    <location>
        <begin position="252"/>
        <end position="424"/>
    </location>
</feature>
<gene>
    <name evidence="6" type="primary">mug</name>
    <name evidence="6" type="ORF">LOC62_06G008393</name>
</gene>
<keyword evidence="3" id="KW-0234">DNA repair</keyword>
<dbReference type="InterPro" id="IPR015637">
    <property type="entry name" value="MUG/TDG"/>
</dbReference>
<dbReference type="RefSeq" id="XP_062630908.1">
    <property type="nucleotide sequence ID" value="XM_062774924.1"/>
</dbReference>
<dbReference type="Pfam" id="PF03167">
    <property type="entry name" value="UDG"/>
    <property type="match status" value="1"/>
</dbReference>
<evidence type="ECO:0000256" key="1">
    <source>
        <dbReference type="ARBA" id="ARBA00022763"/>
    </source>
</evidence>
<feature type="compositionally biased region" description="Acidic residues" evidence="4">
    <location>
        <begin position="350"/>
        <end position="368"/>
    </location>
</feature>
<feature type="compositionally biased region" description="Basic and acidic residues" evidence="4">
    <location>
        <begin position="309"/>
        <end position="321"/>
    </location>
</feature>
<proteinExistence type="predicted"/>
<feature type="compositionally biased region" description="Acidic residues" evidence="4">
    <location>
        <begin position="260"/>
        <end position="274"/>
    </location>
</feature>
<dbReference type="Gene3D" id="3.40.470.10">
    <property type="entry name" value="Uracil-DNA glycosylase-like domain"/>
    <property type="match status" value="1"/>
</dbReference>
<dbReference type="AlphaFoldDB" id="A0AAF1BLA8"/>
<feature type="compositionally biased region" description="Polar residues" evidence="4">
    <location>
        <begin position="1"/>
        <end position="17"/>
    </location>
</feature>
<keyword evidence="2" id="KW-0378">Hydrolase</keyword>
<dbReference type="GO" id="GO:0004844">
    <property type="term" value="F:uracil DNA N-glycosylase activity"/>
    <property type="evidence" value="ECO:0007669"/>
    <property type="project" value="TreeGrafter"/>
</dbReference>
<evidence type="ECO:0000256" key="4">
    <source>
        <dbReference type="SAM" id="MobiDB-lite"/>
    </source>
</evidence>
<dbReference type="InterPro" id="IPR005122">
    <property type="entry name" value="Uracil-DNA_glycosylase-like"/>
</dbReference>
<organism evidence="6 7">
    <name type="scientific">Vanrija pseudolonga</name>
    <dbReference type="NCBI Taxonomy" id="143232"/>
    <lineage>
        <taxon>Eukaryota</taxon>
        <taxon>Fungi</taxon>
        <taxon>Dikarya</taxon>
        <taxon>Basidiomycota</taxon>
        <taxon>Agaricomycotina</taxon>
        <taxon>Tremellomycetes</taxon>
        <taxon>Trichosporonales</taxon>
        <taxon>Trichosporonaceae</taxon>
        <taxon>Vanrija</taxon>
    </lineage>
</organism>
<dbReference type="CDD" id="cd10028">
    <property type="entry name" value="UDG-F2_TDG_MUG"/>
    <property type="match status" value="1"/>
</dbReference>
<feature type="compositionally biased region" description="Low complexity" evidence="4">
    <location>
        <begin position="18"/>
        <end position="52"/>
    </location>
</feature>
<sequence>METPTKSLASRLSQYAYSPTASPSRRSTRSVSAMVAPSPRRTASASASPATPRRTKRPRRRDPSPEVIEISDSSDESDSDSDPEPRRRIRQRQRRPAAAPSASPRKKPRPYADPSTYAHLSGLPQILRPALDLVFCGINPGKKSATDGHHFAHPTNKFWKALHGCGMTERLLTPAEDVTLPAEYNFGMTNLIGRPTIEQSELSPLEMRLAVAPFSRRVASHAPRVLCFVGKGMWDTFAGVVGKTAFVADERDDALRDPANGDDEEVDELEDDVKDEGAPDGAEAEEDELDEDVKPDVDEEEAAVVNAPRPREPLFLPRDETPMVVTYTLSNGTVKREHPDDEDEAKPTAEELEGDAGDAGAEPDEDEPESKPTAEELEEMAINDAPSPLTEVGSPTPPPPPNPASARRRAPAAKAPPFSYDGPQRFRLPVDAADWKYTYFWVVPNTSGLERTPLAEQIVLFGKLRAFVELLKAGGRPEPPAGGFLDIDLAGVGATVAAMRDDAIAKGKMAPE</sequence>
<feature type="compositionally biased region" description="Acidic residues" evidence="4">
    <location>
        <begin position="72"/>
        <end position="82"/>
    </location>
</feature>